<accession>A0A9X2W2P9</accession>
<evidence type="ECO:0000313" key="2">
    <source>
        <dbReference type="Proteomes" id="UP001142648"/>
    </source>
</evidence>
<reference evidence="1" key="1">
    <citation type="submission" date="2022-09" db="EMBL/GenBank/DDBJ databases">
        <title>The genome sequence of Tsuneonella sp. YG55.</title>
        <authorList>
            <person name="Liu Y."/>
        </authorList>
    </citation>
    <scope>NUCLEOTIDE SEQUENCE</scope>
    <source>
        <strain evidence="1">YG55</strain>
    </source>
</reference>
<evidence type="ECO:0000313" key="1">
    <source>
        <dbReference type="EMBL" id="MCT2559880.1"/>
    </source>
</evidence>
<comment type="caution">
    <text evidence="1">The sequence shown here is derived from an EMBL/GenBank/DDBJ whole genome shotgun (WGS) entry which is preliminary data.</text>
</comment>
<dbReference type="Proteomes" id="UP001142648">
    <property type="component" value="Unassembled WGS sequence"/>
</dbReference>
<protein>
    <submittedName>
        <fullName evidence="1">Uncharacterized protein</fullName>
    </submittedName>
</protein>
<keyword evidence="2" id="KW-1185">Reference proteome</keyword>
<name>A0A9X2W2P9_9SPHN</name>
<organism evidence="1 2">
    <name type="scientific">Tsuneonella litorea</name>
    <dbReference type="NCBI Taxonomy" id="2976475"/>
    <lineage>
        <taxon>Bacteria</taxon>
        <taxon>Pseudomonadati</taxon>
        <taxon>Pseudomonadota</taxon>
        <taxon>Alphaproteobacteria</taxon>
        <taxon>Sphingomonadales</taxon>
        <taxon>Erythrobacteraceae</taxon>
        <taxon>Tsuneonella</taxon>
    </lineage>
</organism>
<sequence length="196" mass="22628">MGAFVRHDTKADLGNGFEPYRIVCDLQQRLAQQGDDAVDRIVTDDPPYPRERDEIVPRQDQARFLPERHENLHDPRFKYNPAIAIDDRANWRIDVDRSDVEWWHARKVGRTNKSGNAGPHFHRHNLARRAVFEGEAGKLPTDRLTNKQNLGLLRIAGYPSNHLICMWPDLRDQIAELKRRVWAIRNASNSAAIGRA</sequence>
<gene>
    <name evidence="1" type="ORF">N0B51_12925</name>
</gene>
<proteinExistence type="predicted"/>
<dbReference type="EMBL" id="JAOAMV010000007">
    <property type="protein sequence ID" value="MCT2559880.1"/>
    <property type="molecule type" value="Genomic_DNA"/>
</dbReference>
<dbReference type="AlphaFoldDB" id="A0A9X2W2P9"/>